<feature type="region of interest" description="Disordered" evidence="1">
    <location>
        <begin position="115"/>
        <end position="156"/>
    </location>
</feature>
<dbReference type="PROSITE" id="PS50878">
    <property type="entry name" value="RT_POL"/>
    <property type="match status" value="1"/>
</dbReference>
<proteinExistence type="predicted"/>
<dbReference type="Pfam" id="PF00078">
    <property type="entry name" value="RVT_1"/>
    <property type="match status" value="1"/>
</dbReference>
<dbReference type="OrthoDB" id="125279at2759"/>
<comment type="caution">
    <text evidence="3">The sequence shown here is derived from an EMBL/GenBank/DDBJ whole genome shotgun (WGS) entry which is preliminary data.</text>
</comment>
<dbReference type="InterPro" id="IPR036514">
    <property type="entry name" value="SGNH_hydro_sf"/>
</dbReference>
<reference evidence="3" key="1">
    <citation type="submission" date="2021-03" db="EMBL/GenBank/DDBJ databases">
        <authorList>
            <person name="Bekaert M."/>
        </authorList>
    </citation>
    <scope>NUCLEOTIDE SEQUENCE</scope>
</reference>
<dbReference type="PANTHER" id="PTHR33050">
    <property type="entry name" value="REVERSE TRANSCRIPTASE DOMAIN-CONTAINING PROTEIN"/>
    <property type="match status" value="1"/>
</dbReference>
<organism evidence="3 4">
    <name type="scientific">Mytilus edulis</name>
    <name type="common">Blue mussel</name>
    <dbReference type="NCBI Taxonomy" id="6550"/>
    <lineage>
        <taxon>Eukaryota</taxon>
        <taxon>Metazoa</taxon>
        <taxon>Spiralia</taxon>
        <taxon>Lophotrochozoa</taxon>
        <taxon>Mollusca</taxon>
        <taxon>Bivalvia</taxon>
        <taxon>Autobranchia</taxon>
        <taxon>Pteriomorphia</taxon>
        <taxon>Mytilida</taxon>
        <taxon>Mytiloidea</taxon>
        <taxon>Mytilidae</taxon>
        <taxon>Mytilinae</taxon>
        <taxon>Mytilus</taxon>
    </lineage>
</organism>
<name>A0A8S3VE58_MYTED</name>
<dbReference type="SUPFAM" id="SSF52266">
    <property type="entry name" value="SGNH hydrolase"/>
    <property type="match status" value="1"/>
</dbReference>
<sequence length="943" mass="106903">MTPVKSRRLQKVEEIESEVDSNDSGESSEEDEELQRLKKELAKVKRKKKEQKSQEKKEKIRKEIEKEKKELKKKTEKQKGTAKVDDSLNINSLRKCPSIKKKAESAVKKILEIDSDDSSDESGDTTSSCESDELSDSIKKSKRHKNKSKKKSGIFDHPSDEVVKKQLWPQSKLQFEYAGSKINFDDLEFNLFVAGELEILSSSKIGDVERIGRTKLLKKNCENLIDYDDEIICEFLKFGAPIGYQGEMLNEGSSKVKNHKGATDFHDEILAYLLKEATYGAIIGPFDKNPFSCHFKISPLNSVYKKDSVERRVILDLSFPPGRSVNDFISKDVYLGERVQLSYPKVDDLVGIIKDKGGKCLVFKKDLKRAYRQIPIDPGDLHLVGFQWDNKLFADRVLPMGLRSSALICQRITTAVSFMFYKMGYMVINYLDDFGGADTVDKADEAYIALGALLDSCGLEESKQKGVAPTTRMEFLGITVDTVKLTLEVTSDRVLEISLLVQAWLRKKKASLRELQSILGKLHFVSTCVRPGRLFVSRLLNWLRSAFPSNVVGSGHKIYRKIPVEVQKDLLWWHRFLSSYNGISMMSLEDWSSPDEIFSSDACLEGFGAITSNQYFHAVFPSDITKDQLHINCLELLAIVVAVKIWGKHFVGKKILIFCDNEASVQVINSGSSKDAFMQTCLRELCFIQASFQFEVRARHILGVENRLADYLSRWHCSHKYRELFKSAISVDRYEEVPVLIKSNLVPDSISTFDHNKQLCRDSIIFDWNFFEKRATIVSASIPKYVSGIDGCTTQAFPGATIGRLTELISSGKVDLISLDFVIVHVGTNNISSSQSVDTIISYFGDLIHKLKKMTFAKLIFTSILPRPVDHMKTGAKVNKVNTELKRLCKRNNLLYCNLYRSFLLDNIPDASLFAPRDGLHLNFAGTELFRKKIINIIKHQSI</sequence>
<feature type="compositionally biased region" description="Basic and acidic residues" evidence="1">
    <location>
        <begin position="77"/>
        <end position="86"/>
    </location>
</feature>
<dbReference type="Pfam" id="PF13472">
    <property type="entry name" value="Lipase_GDSL_2"/>
    <property type="match status" value="1"/>
</dbReference>
<gene>
    <name evidence="3" type="ORF">MEDL_66970</name>
</gene>
<dbReference type="Gene3D" id="3.10.10.10">
    <property type="entry name" value="HIV Type 1 Reverse Transcriptase, subunit A, domain 1"/>
    <property type="match status" value="1"/>
</dbReference>
<evidence type="ECO:0000256" key="1">
    <source>
        <dbReference type="SAM" id="MobiDB-lite"/>
    </source>
</evidence>
<evidence type="ECO:0000313" key="4">
    <source>
        <dbReference type="Proteomes" id="UP000683360"/>
    </source>
</evidence>
<dbReference type="AlphaFoldDB" id="A0A8S3VE58"/>
<dbReference type="EMBL" id="CAJPWZ010003275">
    <property type="protein sequence ID" value="CAG2255564.1"/>
    <property type="molecule type" value="Genomic_DNA"/>
</dbReference>
<keyword evidence="4" id="KW-1185">Reference proteome</keyword>
<dbReference type="InterPro" id="IPR043502">
    <property type="entry name" value="DNA/RNA_pol_sf"/>
</dbReference>
<feature type="compositionally biased region" description="Basic residues" evidence="1">
    <location>
        <begin position="140"/>
        <end position="152"/>
    </location>
</feature>
<feature type="domain" description="Reverse transcriptase" evidence="2">
    <location>
        <begin position="284"/>
        <end position="480"/>
    </location>
</feature>
<dbReference type="InterPro" id="IPR052055">
    <property type="entry name" value="Hepadnavirus_pol/RT"/>
</dbReference>
<dbReference type="Gene3D" id="3.40.50.1110">
    <property type="entry name" value="SGNH hydrolase"/>
    <property type="match status" value="1"/>
</dbReference>
<dbReference type="InterPro" id="IPR013830">
    <property type="entry name" value="SGNH_hydro"/>
</dbReference>
<feature type="compositionally biased region" description="Acidic residues" evidence="1">
    <location>
        <begin position="15"/>
        <end position="33"/>
    </location>
</feature>
<dbReference type="PANTHER" id="PTHR33050:SF7">
    <property type="entry name" value="RIBONUCLEASE H"/>
    <property type="match status" value="1"/>
</dbReference>
<feature type="region of interest" description="Disordered" evidence="1">
    <location>
        <begin position="69"/>
        <end position="90"/>
    </location>
</feature>
<dbReference type="Gene3D" id="3.30.70.270">
    <property type="match status" value="1"/>
</dbReference>
<evidence type="ECO:0000313" key="3">
    <source>
        <dbReference type="EMBL" id="CAG2255564.1"/>
    </source>
</evidence>
<feature type="region of interest" description="Disordered" evidence="1">
    <location>
        <begin position="1"/>
        <end position="35"/>
    </location>
</feature>
<accession>A0A8S3VE58</accession>
<dbReference type="Proteomes" id="UP000683360">
    <property type="component" value="Unassembled WGS sequence"/>
</dbReference>
<evidence type="ECO:0000259" key="2">
    <source>
        <dbReference type="PROSITE" id="PS50878"/>
    </source>
</evidence>
<dbReference type="InterPro" id="IPR000477">
    <property type="entry name" value="RT_dom"/>
</dbReference>
<dbReference type="InterPro" id="IPR043128">
    <property type="entry name" value="Rev_trsase/Diguanyl_cyclase"/>
</dbReference>
<dbReference type="CDD" id="cd09275">
    <property type="entry name" value="RNase_HI_RT_DIRS1"/>
    <property type="match status" value="1"/>
</dbReference>
<protein>
    <recommendedName>
        <fullName evidence="2">Reverse transcriptase domain-containing protein</fullName>
    </recommendedName>
</protein>
<dbReference type="SUPFAM" id="SSF56672">
    <property type="entry name" value="DNA/RNA polymerases"/>
    <property type="match status" value="1"/>
</dbReference>